<dbReference type="AlphaFoldDB" id="A0A0I9S4V2"/>
<dbReference type="CDD" id="cd10791">
    <property type="entry name" value="GH38N_AMII_like_1"/>
    <property type="match status" value="1"/>
</dbReference>
<dbReference type="RefSeq" id="WP_044302172.1">
    <property type="nucleotide sequence ID" value="NZ_CABJEQ010000024.1"/>
</dbReference>
<organism evidence="2">
    <name type="scientific">Bacteroides fragilis</name>
    <dbReference type="NCBI Taxonomy" id="817"/>
    <lineage>
        <taxon>Bacteria</taxon>
        <taxon>Pseudomonadati</taxon>
        <taxon>Bacteroidota</taxon>
        <taxon>Bacteroidia</taxon>
        <taxon>Bacteroidales</taxon>
        <taxon>Bacteroidaceae</taxon>
        <taxon>Bacteroides</taxon>
    </lineage>
</organism>
<gene>
    <name evidence="2" type="ORF">EE52_0223470</name>
</gene>
<keyword evidence="1" id="KW-0732">Signal</keyword>
<feature type="chain" id="PRO_5044366323" evidence="1">
    <location>
        <begin position="21"/>
        <end position="686"/>
    </location>
</feature>
<sequence length="686" mass="78898">MKNFCLYILLGWFASLQCLCAEKEPVKDADIQKVYVIFKTHLDVGFTDWGSKVIDTYTYNFIPAVLNLSEEIMKDSLSQIDYPWTCGSWLIWNYLERASNENGQRMKEAIGRGDFTWHAMPFTMQVELCDSAMLSAALNISKKLDLLFGRKTIAAKITDVPGVTRGAISVLKRNGIQLLHVGTNPGAAVARFPEIFRWKNAKGDAINVIYQSDYGKPVHLPGTKTAAVFCFTHDNHGPHSLKEIKRIYAGLKQKYPSARIIPSSLNEVALELSKVENSLPVVTQEWGDTWIYGIGSDPMKVAQFRQLMRLRNQWIQDGKLKVNSEMDTQFCIPLLLMAEHTWGVDVKWYLRNFDKYQFDLYPSFLDSEEARYSERSWSEKREYIYQAISKLTPALQYEAMQALMKLVPVKNQDTDFRSYRSKAKINTPFFRFAFNQENGTLCYLEDKQKGIVWVDDTQGWGDFAYQRYSGADFAHFIDRYCPKNPEGWMLADYGKPGLDKLSVTHGIWSYKASDIRIKKEVGQTTVRIRQQLNEPVYGAPEYVEIIYVFPYDSPDIKVEINWFDKPKNRVPEAVWFSFFPKACDSKVYVDKMGERVDVEDVVYNGARQIHGVTGDVLFSSGKGKLSLESLDAPLVAFNNRDLLSFDNKVADPDAGIHFCLLNTLWGTNYPQWFGDNMKYRFKLKFY</sequence>
<reference evidence="2" key="1">
    <citation type="book" date="2014" name="THE 24TH EUROPEAN CONGRESS OF CLINICAL MICROBIOLOGY AND INFECTIOUS DISEASES" publisher="ECCMID 2014" city="Barcelona, Spain">
        <title>Identification of resistance genes in three multidrug-resistant Bacteroides fragilis isolates by whole genome sequencing.</title>
        <editorList>
            <person name="Unknown"/>
            <person name="A."/>
        </editorList>
        <authorList>
            <person name="Sydenham T.V."/>
            <person name="Hasman H."/>
            <person name="Wang M."/>
            <person name="Soki J."/>
            <person name="Nagy E."/>
            <person name="Justesen U.S."/>
        </authorList>
    </citation>
    <scope>NUCLEOTIDE SEQUENCE</scope>
    <source>
        <strain evidence="2">DCMOUH0018B</strain>
    </source>
</reference>
<name>A0A0I9S4V2_BACFG</name>
<evidence type="ECO:0000256" key="1">
    <source>
        <dbReference type="SAM" id="SignalP"/>
    </source>
</evidence>
<reference evidence="2" key="2">
    <citation type="submission" date="2014-07" db="EMBL/GenBank/DDBJ databases">
        <title>Genetics and epidemiology of antimicrobial resistance in B. fragilis group.</title>
        <authorList>
            <person name="Sydenham T.V."/>
            <person name="Hasman H."/>
            <person name="Kemp M."/>
            <person name="Justesen U.S."/>
        </authorList>
    </citation>
    <scope>NUCLEOTIDE SEQUENCE [LARGE SCALE GENOMIC DNA]</scope>
    <source>
        <strain evidence="2">DCMOUH0018B</strain>
    </source>
</reference>
<dbReference type="Pfam" id="PF16477">
    <property type="entry name" value="DUF5054"/>
    <property type="match status" value="1"/>
</dbReference>
<evidence type="ECO:0000313" key="2">
    <source>
        <dbReference type="EMBL" id="KFX72446.1"/>
    </source>
</evidence>
<protein>
    <submittedName>
        <fullName evidence="2">Uncharacterized protein</fullName>
    </submittedName>
</protein>
<accession>A0A0I9S4V2</accession>
<comment type="caution">
    <text evidence="2">The sequence shown here is derived from an EMBL/GenBank/DDBJ whole genome shotgun (WGS) entry which is preliminary data.</text>
</comment>
<feature type="signal peptide" evidence="1">
    <location>
        <begin position="1"/>
        <end position="20"/>
    </location>
</feature>
<dbReference type="PATRIC" id="fig|817.53.peg.4858"/>
<dbReference type="EMBL" id="JMZZ02000228">
    <property type="protein sequence ID" value="KFX72446.1"/>
    <property type="molecule type" value="Genomic_DNA"/>
</dbReference>
<dbReference type="InterPro" id="IPR032482">
    <property type="entry name" value="DUF5054"/>
</dbReference>
<proteinExistence type="predicted"/>